<proteinExistence type="predicted"/>
<reference evidence="1" key="1">
    <citation type="journal article" date="2020" name="Nature">
        <title>Giant virus diversity and host interactions through global metagenomics.</title>
        <authorList>
            <person name="Schulz F."/>
            <person name="Roux S."/>
            <person name="Paez-Espino D."/>
            <person name="Jungbluth S."/>
            <person name="Walsh D.A."/>
            <person name="Denef V.J."/>
            <person name="McMahon K.D."/>
            <person name="Konstantinidis K.T."/>
            <person name="Eloe-Fadrosh E.A."/>
            <person name="Kyrpides N.C."/>
            <person name="Woyke T."/>
        </authorList>
    </citation>
    <scope>NUCLEOTIDE SEQUENCE</scope>
    <source>
        <strain evidence="1">GVMAG-M-3300027770-73</strain>
    </source>
</reference>
<protein>
    <submittedName>
        <fullName evidence="1">Uncharacterized protein</fullName>
    </submittedName>
</protein>
<accession>A0A6C0LCH4</accession>
<evidence type="ECO:0000313" key="1">
    <source>
        <dbReference type="EMBL" id="QHU28666.1"/>
    </source>
</evidence>
<sequence length="116" mass="13609">MEIDETTKKILEKVGLSFVETEILIDREALLNFSIYDELKPEIDQLKKVFSSSSLTSLHKEANTKQKWPLLNLIRQILRVYGYKMEPIRKCDGYTVDGIKKFKRFFLVQKIPLENA</sequence>
<dbReference type="AlphaFoldDB" id="A0A6C0LCH4"/>
<dbReference type="EMBL" id="MN740473">
    <property type="protein sequence ID" value="QHU28666.1"/>
    <property type="molecule type" value="Genomic_DNA"/>
</dbReference>
<organism evidence="1">
    <name type="scientific">viral metagenome</name>
    <dbReference type="NCBI Taxonomy" id="1070528"/>
    <lineage>
        <taxon>unclassified sequences</taxon>
        <taxon>metagenomes</taxon>
        <taxon>organismal metagenomes</taxon>
    </lineage>
</organism>
<name>A0A6C0LCH4_9ZZZZ</name>